<keyword evidence="2" id="KW-0833">Ubl conjugation pathway</keyword>
<dbReference type="SUPFAM" id="SSF81383">
    <property type="entry name" value="F-box domain"/>
    <property type="match status" value="1"/>
</dbReference>
<dbReference type="Proteomes" id="UP000799750">
    <property type="component" value="Unassembled WGS sequence"/>
</dbReference>
<dbReference type="Pfam" id="PF12937">
    <property type="entry name" value="F-box-like"/>
    <property type="match status" value="1"/>
</dbReference>
<dbReference type="OrthoDB" id="722566at2759"/>
<dbReference type="SMART" id="SM00256">
    <property type="entry name" value="FBOX"/>
    <property type="match status" value="1"/>
</dbReference>
<sequence length="485" mass="54407">MDDPEPPPFLALPAELIHHVLSFLGPPQLLKVSQVCRLLYEHSRADQLWLPFVQANVPGHTLRTPAPSSSWRELYIAFHPYWFLSKQKIWFSDSANTGHLIVARYDPRIGAIEAYALSAERRKPAIAHWEAYPEAIIHTFSPLIRLNLDLPTLHIDASSIAQAIGDGARLSKEVPMDIYGGSNASAAIFSRLILSRKLPPAAITPMTQVWPPHILPAAERTRNESGNQYRSLGHRPSKLSEVSENTFRLRQWMEFSSRPHGPHGMSLRVAEEVRTFATLPAEVYTPTKEKPWQGIWCGDYAGHGCEFLVVMQPDDPAPLPEAAEMTLSAMRSSSVSSGERWVTAPMVSETDAIAGEETSQQDAVTEDVQENQNEKMEADDEHLYHGRIEAVKLTGDPNIPRGEYTFIAPDIGRDGLIQTARDEMFKGARIVRSVGHIAARGFRDDDFIASQLILISHDRLAQYWETFGHVSFYERVDLDQLIKIP</sequence>
<proteinExistence type="predicted"/>
<evidence type="ECO:0000259" key="4">
    <source>
        <dbReference type="PROSITE" id="PS50181"/>
    </source>
</evidence>
<keyword evidence="6" id="KW-1185">Reference proteome</keyword>
<evidence type="ECO:0000256" key="2">
    <source>
        <dbReference type="ARBA" id="ARBA00022786"/>
    </source>
</evidence>
<name>A0A6A6RAV1_9PEZI</name>
<dbReference type="PANTHER" id="PTHR10706:SF130">
    <property type="entry name" value="F-BOX ONLY PROTEIN 31"/>
    <property type="match status" value="1"/>
</dbReference>
<feature type="region of interest" description="Disordered" evidence="3">
    <location>
        <begin position="355"/>
        <end position="377"/>
    </location>
</feature>
<gene>
    <name evidence="5" type="ORF">BU16DRAFT_599573</name>
</gene>
<accession>A0A6A6RAV1</accession>
<dbReference type="Gene3D" id="1.20.1280.50">
    <property type="match status" value="1"/>
</dbReference>
<dbReference type="InterPro" id="IPR036047">
    <property type="entry name" value="F-box-like_dom_sf"/>
</dbReference>
<dbReference type="InterPro" id="IPR001810">
    <property type="entry name" value="F-box_dom"/>
</dbReference>
<dbReference type="AlphaFoldDB" id="A0A6A6RAV1"/>
<evidence type="ECO:0000256" key="3">
    <source>
        <dbReference type="SAM" id="MobiDB-lite"/>
    </source>
</evidence>
<feature type="domain" description="F-box" evidence="4">
    <location>
        <begin position="6"/>
        <end position="52"/>
    </location>
</feature>
<protein>
    <recommendedName>
        <fullName evidence="4">F-box domain-containing protein</fullName>
    </recommendedName>
</protein>
<reference evidence="5" key="1">
    <citation type="journal article" date="2020" name="Stud. Mycol.">
        <title>101 Dothideomycetes genomes: a test case for predicting lifestyles and emergence of pathogens.</title>
        <authorList>
            <person name="Haridas S."/>
            <person name="Albert R."/>
            <person name="Binder M."/>
            <person name="Bloem J."/>
            <person name="Labutti K."/>
            <person name="Salamov A."/>
            <person name="Andreopoulos B."/>
            <person name="Baker S."/>
            <person name="Barry K."/>
            <person name="Bills G."/>
            <person name="Bluhm B."/>
            <person name="Cannon C."/>
            <person name="Castanera R."/>
            <person name="Culley D."/>
            <person name="Daum C."/>
            <person name="Ezra D."/>
            <person name="Gonzalez J."/>
            <person name="Henrissat B."/>
            <person name="Kuo A."/>
            <person name="Liang C."/>
            <person name="Lipzen A."/>
            <person name="Lutzoni F."/>
            <person name="Magnuson J."/>
            <person name="Mondo S."/>
            <person name="Nolan M."/>
            <person name="Ohm R."/>
            <person name="Pangilinan J."/>
            <person name="Park H.-J."/>
            <person name="Ramirez L."/>
            <person name="Alfaro M."/>
            <person name="Sun H."/>
            <person name="Tritt A."/>
            <person name="Yoshinaga Y."/>
            <person name="Zwiers L.-H."/>
            <person name="Turgeon B."/>
            <person name="Goodwin S."/>
            <person name="Spatafora J."/>
            <person name="Crous P."/>
            <person name="Grigoriev I."/>
        </authorList>
    </citation>
    <scope>NUCLEOTIDE SEQUENCE</scope>
    <source>
        <strain evidence="5">CBS 269.34</strain>
    </source>
</reference>
<evidence type="ECO:0000256" key="1">
    <source>
        <dbReference type="ARBA" id="ARBA00004906"/>
    </source>
</evidence>
<evidence type="ECO:0000313" key="6">
    <source>
        <dbReference type="Proteomes" id="UP000799750"/>
    </source>
</evidence>
<evidence type="ECO:0000313" key="5">
    <source>
        <dbReference type="EMBL" id="KAF2501574.1"/>
    </source>
</evidence>
<dbReference type="EMBL" id="MU004182">
    <property type="protein sequence ID" value="KAF2501574.1"/>
    <property type="molecule type" value="Genomic_DNA"/>
</dbReference>
<dbReference type="GO" id="GO:0016567">
    <property type="term" value="P:protein ubiquitination"/>
    <property type="evidence" value="ECO:0007669"/>
    <property type="project" value="UniProtKB-UniPathway"/>
</dbReference>
<dbReference type="PANTHER" id="PTHR10706">
    <property type="entry name" value="F-BOX FAMILY PROTEIN"/>
    <property type="match status" value="1"/>
</dbReference>
<comment type="pathway">
    <text evidence="1">Protein modification; protein ubiquitination.</text>
</comment>
<organism evidence="5 6">
    <name type="scientific">Lophium mytilinum</name>
    <dbReference type="NCBI Taxonomy" id="390894"/>
    <lineage>
        <taxon>Eukaryota</taxon>
        <taxon>Fungi</taxon>
        <taxon>Dikarya</taxon>
        <taxon>Ascomycota</taxon>
        <taxon>Pezizomycotina</taxon>
        <taxon>Dothideomycetes</taxon>
        <taxon>Pleosporomycetidae</taxon>
        <taxon>Mytilinidiales</taxon>
        <taxon>Mytilinidiaceae</taxon>
        <taxon>Lophium</taxon>
    </lineage>
</organism>
<dbReference type="UniPathway" id="UPA00143"/>
<dbReference type="InterPro" id="IPR045048">
    <property type="entry name" value="FBXO31/39"/>
</dbReference>
<dbReference type="PROSITE" id="PS50181">
    <property type="entry name" value="FBOX"/>
    <property type="match status" value="1"/>
</dbReference>
<dbReference type="Pfam" id="PF12014">
    <property type="entry name" value="Cyclin_D1_bind"/>
    <property type="match status" value="1"/>
</dbReference>